<gene>
    <name evidence="1" type="ORF">BJ138DRAFT_1143943</name>
</gene>
<dbReference type="EMBL" id="MU267614">
    <property type="protein sequence ID" value="KAH7914399.1"/>
    <property type="molecule type" value="Genomic_DNA"/>
</dbReference>
<reference evidence="1" key="1">
    <citation type="journal article" date="2021" name="New Phytol.">
        <title>Evolutionary innovations through gain and loss of genes in the ectomycorrhizal Boletales.</title>
        <authorList>
            <person name="Wu G."/>
            <person name="Miyauchi S."/>
            <person name="Morin E."/>
            <person name="Kuo A."/>
            <person name="Drula E."/>
            <person name="Varga T."/>
            <person name="Kohler A."/>
            <person name="Feng B."/>
            <person name="Cao Y."/>
            <person name="Lipzen A."/>
            <person name="Daum C."/>
            <person name="Hundley H."/>
            <person name="Pangilinan J."/>
            <person name="Johnson J."/>
            <person name="Barry K."/>
            <person name="LaButti K."/>
            <person name="Ng V."/>
            <person name="Ahrendt S."/>
            <person name="Min B."/>
            <person name="Choi I.G."/>
            <person name="Park H."/>
            <person name="Plett J.M."/>
            <person name="Magnuson J."/>
            <person name="Spatafora J.W."/>
            <person name="Nagy L.G."/>
            <person name="Henrissat B."/>
            <person name="Grigoriev I.V."/>
            <person name="Yang Z.L."/>
            <person name="Xu J."/>
            <person name="Martin F.M."/>
        </authorList>
    </citation>
    <scope>NUCLEOTIDE SEQUENCE</scope>
    <source>
        <strain evidence="1">ATCC 28755</strain>
    </source>
</reference>
<accession>A0ACB8AML1</accession>
<protein>
    <submittedName>
        <fullName evidence="1">Uncharacterized protein</fullName>
    </submittedName>
</protein>
<comment type="caution">
    <text evidence="1">The sequence shown here is derived from an EMBL/GenBank/DDBJ whole genome shotgun (WGS) entry which is preliminary data.</text>
</comment>
<evidence type="ECO:0000313" key="2">
    <source>
        <dbReference type="Proteomes" id="UP000790377"/>
    </source>
</evidence>
<sequence length="1269" mass="141870">MALSASPRKIIPLSTGDDVINRKPTFPTATKRVFYCGVVVEGCDSGRRLPEDIQDLVLSLGDPWLAENDSNILPSATETSFMNHRNLDDSQTRKRALTDSSALSDVINELVNTERSYVRRLRILKTDYADPLRQFSRSKNTAILPPYEAKTLFGNIDNLLPVNEAFLVDLEKMMEPGEGTRLVGIGDVALRHFKDLRGFEHYRQYYVKREEAQSLFERQMMKKSSGFAAFIDRIKYSNADTKNRVGLRELLMDPVQRIPRYTLLFRTMVKYMAPGDPQRAKLIEADEIASKIALAETDEQTKRATIMYCLSATVEGFPPGLISNSRRFIDCIDVEDVTMDGPINSASTSNLSMNSLHCTLFLFDDKLMIVKRPGNGEKSGRWLAGLDEIDKLAKSGSLPLGMKKSGMIYKGVVELPDISAADVGDADFHMYLENPPQDQGERWSGRSFRALSVVFPPSPVNLDPTRTAMEKERFLDNLWNAQAKYRTRMGQSVVLCADEREVESRGGRTTLARTYFNVYQRTAFLQESKKTKIVMHIDPAGAADPIPFGINGPPFVVVRVQPMAGEISRYTVTSSDPNDDPEEDIVQTARIPGRIVQTIHQYGLFKFRGGNSSAPSTPTASTRSRAHIFSLDAISRNLFNALPGSSKGDFFGGSISTHRRTKSSASRSSMYTQTTTTADGSLTKFSHRSNSTATAATSIASNDDESLFPNRSSGSRRKLIKRGRSPGSGRSSPESRSNPISRSPSKERISSCSEVEEDLNTVLRPDQSDRDLSMRLDLARRNSQNQHGKQLPAPSLEKPIEETIYEEEHSQHLRPTSRASTVRDGGSQRSTTPRPSSPSPSRRSTSQHSSDPRRFGPRAPSPLPFKSPVLSSTQNDLPSMDEDLALEAMQNHTLQVLDPPTFSDRTDTTPSPLPRSKRQPFVPTGNMESTPRPSGHDVASVSSSVEPLSIKKKTSTRSGHSSYTPTRKSYTKSSPLFRTSARIVSPRKVSPQFIPTRSHHPSRGVNGERTDQLLQAAISTKEDIESSHRAIKRMKIDLDTLRSNIQSSSNHEHLRSPSPDKSLARTPQRTNPAPITKEAQQRLEEMRQLIGKRQLEGTPRSRPRSLISDNSLASPTDPSSGLDFTRLDESVCEADKFLSHVAGNWESLHTNVRHLASDLKEKLSELEKTRVELQNSRRQCELVKNLYADATAEKEIMYEAFNEELDSMYTDANLPEEEAWTAMVEDLRQTKESRNELRQENSHLKRRIAEIESEKEEWGDLLRAHGLIP</sequence>
<keyword evidence="2" id="KW-1185">Reference proteome</keyword>
<proteinExistence type="predicted"/>
<organism evidence="1 2">
    <name type="scientific">Hygrophoropsis aurantiaca</name>
    <dbReference type="NCBI Taxonomy" id="72124"/>
    <lineage>
        <taxon>Eukaryota</taxon>
        <taxon>Fungi</taxon>
        <taxon>Dikarya</taxon>
        <taxon>Basidiomycota</taxon>
        <taxon>Agaricomycotina</taxon>
        <taxon>Agaricomycetes</taxon>
        <taxon>Agaricomycetidae</taxon>
        <taxon>Boletales</taxon>
        <taxon>Coniophorineae</taxon>
        <taxon>Hygrophoropsidaceae</taxon>
        <taxon>Hygrophoropsis</taxon>
    </lineage>
</organism>
<name>A0ACB8AML1_9AGAM</name>
<evidence type="ECO:0000313" key="1">
    <source>
        <dbReference type="EMBL" id="KAH7914399.1"/>
    </source>
</evidence>
<dbReference type="Proteomes" id="UP000790377">
    <property type="component" value="Unassembled WGS sequence"/>
</dbReference>